<protein>
    <submittedName>
        <fullName evidence="2">Uncharacterized protein</fullName>
    </submittedName>
</protein>
<feature type="transmembrane region" description="Helical" evidence="1">
    <location>
        <begin position="44"/>
        <end position="63"/>
    </location>
</feature>
<dbReference type="AlphaFoldDB" id="A0A1H6KVL6"/>
<evidence type="ECO:0000313" key="2">
    <source>
        <dbReference type="EMBL" id="SEH79957.1"/>
    </source>
</evidence>
<keyword evidence="1" id="KW-0812">Transmembrane</keyword>
<accession>A0A1H6KVL6</accession>
<organism evidence="2 3">
    <name type="scientific">Ruminococcus flavefaciens</name>
    <dbReference type="NCBI Taxonomy" id="1265"/>
    <lineage>
        <taxon>Bacteria</taxon>
        <taxon>Bacillati</taxon>
        <taxon>Bacillota</taxon>
        <taxon>Clostridia</taxon>
        <taxon>Eubacteriales</taxon>
        <taxon>Oscillospiraceae</taxon>
        <taxon>Ruminococcus</taxon>
    </lineage>
</organism>
<name>A0A1H6KVL6_RUMFL</name>
<gene>
    <name evidence="2" type="ORF">SAMN02910265_02755</name>
</gene>
<feature type="transmembrane region" description="Helical" evidence="1">
    <location>
        <begin position="75"/>
        <end position="96"/>
    </location>
</feature>
<reference evidence="2 3" key="1">
    <citation type="submission" date="2016-10" db="EMBL/GenBank/DDBJ databases">
        <authorList>
            <person name="de Groot N.N."/>
        </authorList>
    </citation>
    <scope>NUCLEOTIDE SEQUENCE [LARGE SCALE GENOMIC DNA]</scope>
    <source>
        <strain evidence="2 3">YAD2003</strain>
    </source>
</reference>
<sequence length="178" mass="19409">MKILKIVLLLAALVCVGGVCYFETTNSGVDEKTLRVFCGMPESLISNLCFIGIPLFIGAAAVISLVERIRANKNGVIILGFVALICGGALGLIYAITGGHIGYFMHELESPNGNHSVYYVRNKETGDVAWLRKGNGHTYYIIKSTDTGALDDIEWKDDALSLDGEIFEYDLLDNISQK</sequence>
<evidence type="ECO:0000256" key="1">
    <source>
        <dbReference type="SAM" id="Phobius"/>
    </source>
</evidence>
<dbReference type="Proteomes" id="UP000183190">
    <property type="component" value="Unassembled WGS sequence"/>
</dbReference>
<dbReference type="EMBL" id="FNWV01000013">
    <property type="protein sequence ID" value="SEH79957.1"/>
    <property type="molecule type" value="Genomic_DNA"/>
</dbReference>
<dbReference type="OrthoDB" id="1821841at2"/>
<proteinExistence type="predicted"/>
<keyword evidence="1" id="KW-0472">Membrane</keyword>
<dbReference type="RefSeq" id="WP_074718383.1">
    <property type="nucleotide sequence ID" value="NZ_FNWV01000013.1"/>
</dbReference>
<keyword evidence="1" id="KW-1133">Transmembrane helix</keyword>
<evidence type="ECO:0000313" key="3">
    <source>
        <dbReference type="Proteomes" id="UP000183190"/>
    </source>
</evidence>